<keyword evidence="6" id="KW-1185">Reference proteome</keyword>
<dbReference type="Pfam" id="PF14516">
    <property type="entry name" value="AAA_35"/>
    <property type="match status" value="1"/>
</dbReference>
<dbReference type="RefSeq" id="WP_194018756.1">
    <property type="nucleotide sequence ID" value="NZ_JADEVV010000004.1"/>
</dbReference>
<dbReference type="SUPFAM" id="SSF52540">
    <property type="entry name" value="P-loop containing nucleoside triphosphate hydrolases"/>
    <property type="match status" value="1"/>
</dbReference>
<evidence type="ECO:0000256" key="1">
    <source>
        <dbReference type="ARBA" id="ARBA00022574"/>
    </source>
</evidence>
<dbReference type="SUPFAM" id="SSF50978">
    <property type="entry name" value="WD40 repeat-like"/>
    <property type="match status" value="2"/>
</dbReference>
<feature type="repeat" description="WD" evidence="3">
    <location>
        <begin position="803"/>
        <end position="844"/>
    </location>
</feature>
<dbReference type="SMART" id="SM00320">
    <property type="entry name" value="WD40"/>
    <property type="match status" value="12"/>
</dbReference>
<feature type="repeat" description="WD" evidence="3">
    <location>
        <begin position="556"/>
        <end position="587"/>
    </location>
</feature>
<reference evidence="5 6" key="1">
    <citation type="submission" date="2020-10" db="EMBL/GenBank/DDBJ databases">
        <authorList>
            <person name="Castelo-Branco R."/>
            <person name="Eusebio N."/>
            <person name="Adriana R."/>
            <person name="Vieira A."/>
            <person name="Brugerolle De Fraissinette N."/>
            <person name="Rezende De Castro R."/>
            <person name="Schneider M.P."/>
            <person name="Vasconcelos V."/>
            <person name="Leao P.N."/>
        </authorList>
    </citation>
    <scope>NUCLEOTIDE SEQUENCE [LARGE SCALE GENOMIC DNA]</scope>
    <source>
        <strain evidence="5 6">LEGE 00031</strain>
    </source>
</reference>
<dbReference type="Gene3D" id="2.130.10.10">
    <property type="entry name" value="YVTN repeat-like/Quinoprotein amine dehydrogenase"/>
    <property type="match status" value="4"/>
</dbReference>
<dbReference type="Proteomes" id="UP000658720">
    <property type="component" value="Unassembled WGS sequence"/>
</dbReference>
<dbReference type="InterPro" id="IPR036322">
    <property type="entry name" value="WD40_repeat_dom_sf"/>
</dbReference>
<feature type="repeat" description="WD" evidence="3">
    <location>
        <begin position="638"/>
        <end position="679"/>
    </location>
</feature>
<dbReference type="EMBL" id="JADEVV010000004">
    <property type="protein sequence ID" value="MBE9252690.1"/>
    <property type="molecule type" value="Genomic_DNA"/>
</dbReference>
<feature type="repeat" description="WD" evidence="3">
    <location>
        <begin position="1082"/>
        <end position="1114"/>
    </location>
</feature>
<feature type="repeat" description="WD" evidence="3">
    <location>
        <begin position="731"/>
        <end position="755"/>
    </location>
</feature>
<dbReference type="InterPro" id="IPR001680">
    <property type="entry name" value="WD40_rpt"/>
</dbReference>
<dbReference type="PANTHER" id="PTHR19879:SF9">
    <property type="entry name" value="TRANSCRIPTION INITIATION FACTOR TFIID SUBUNIT 5"/>
    <property type="match status" value="1"/>
</dbReference>
<dbReference type="InterPro" id="IPR027417">
    <property type="entry name" value="P-loop_NTPase"/>
</dbReference>
<dbReference type="CDD" id="cd00200">
    <property type="entry name" value="WD40"/>
    <property type="match status" value="1"/>
</dbReference>
<evidence type="ECO:0000256" key="2">
    <source>
        <dbReference type="ARBA" id="ARBA00022737"/>
    </source>
</evidence>
<sequence>MSSMSLNLLQSSPYQVGGSLAANHPSYSQREADRELLAQLRGGKFCYVFNCRQMGKSSLRVRTMHQLQQDGVVCVSIDITSLGTEADPQKWYNGIITQLYLGLSLAGKVALKPWLREREQLSPIQKLREFVESVILQTIGDRQIVIFIDEIDKVLSLPFSLDDFFSYIRFCYNQRADDREYNRLSFALFGVATPSDLIDNKTQTPFNIGQAIALTGFTLTEALPLSAGFAVDEGSAQAILREILAWTGGQPFLTQKVCELVAQALQGGELHCQADTIPTAIAQVIEDKIIHHWESNDEPVHFRTIGDRLLKDEARSGQLLGLYQEILHKGAIPADDSVEQTVLRLTGLVVKVEGQLRPYNPIYQAIFNAQWVSKELNKLRPYSTNLQAWINSNYQDSSRLLRGEALREALAWASSKNLSGVDYRYLNASQNQEQEASLAANQILTQANVKAKRMISFGIVVLMMSLGGSAIALSQAYFATLKQQRSQQGTELQRLGTSAQRQFTFDQIPGLVTALEAGQQLHHLVKANETLSQYPATSPLVSLQQILSQIAEKNILTGHRDGVTSVAISPDNNLIASASRDATVRLWTPQGRFLRELTGHKDSIYRVDFSPNGKVIATAGQDQMVKIWDLEGNVLQTLKGHQDSVYSVSFSPDGETLASTSRDRTVRIWHWRSGKTLAVLEGHTKSVDDAQFSPDGQTLVSVCRDGQIRLWDLQGNLIRQFGLPEVAFFGVNWHPDGNLLAVAADDGTVRLWNLQGEIKATLLGHDEFVTRVVFSPDGKELFSSSSNGSIIHWSTSGKMLKKYQGYPEAIFGLALATNGALLAIGLENNLVKVWDMTPKPDLVSLNLPGVLGAVAENANTNTIVLAMENEPLMLFNTADQSRRTLPNTSKNVNRLQFSVDGQWLLGQRGRQWQLWQLQAKPQLAKAWTADIGRVYDVDLRTTPTSPQWAIAVATGSGEVQLWQGANNKNPSGNHAQGDSNSNPSNAIELHGPIALALGNPMQRKEPIRSVSLHPTLPQLAAGDEQGNLTLWNFDGTLIKSIVAHGDRLNQLQYSPNGKYLLSAGREGTAKIWSVEGELLHTLKSDPLPIDQIAISPDSQWIATAASDGMVRLWDQQGNLRGEFTSTSGSLLGLGFNLEGQWLLAVAQNGDLQSWPVTPEKERLRQLVEQGCGWLRDYLATQKQPAQTYSLEFCQSTEN</sequence>
<comment type="caution">
    <text evidence="5">The sequence shown here is derived from an EMBL/GenBank/DDBJ whole genome shotgun (WGS) entry which is preliminary data.</text>
</comment>
<proteinExistence type="predicted"/>
<keyword evidence="2" id="KW-0677">Repeat</keyword>
<name>A0ABR9VMW7_9SYNC</name>
<dbReference type="InterPro" id="IPR020472">
    <property type="entry name" value="WD40_PAC1"/>
</dbReference>
<dbReference type="PROSITE" id="PS00678">
    <property type="entry name" value="WD_REPEATS_1"/>
    <property type="match status" value="3"/>
</dbReference>
<dbReference type="PANTHER" id="PTHR19879">
    <property type="entry name" value="TRANSCRIPTION INITIATION FACTOR TFIID"/>
    <property type="match status" value="1"/>
</dbReference>
<dbReference type="Pfam" id="PF00400">
    <property type="entry name" value="WD40"/>
    <property type="match status" value="8"/>
</dbReference>
<dbReference type="InterPro" id="IPR015943">
    <property type="entry name" value="WD40/YVTN_repeat-like_dom_sf"/>
</dbReference>
<dbReference type="InterPro" id="IPR019775">
    <property type="entry name" value="WD40_repeat_CS"/>
</dbReference>
<evidence type="ECO:0000256" key="4">
    <source>
        <dbReference type="SAM" id="MobiDB-lite"/>
    </source>
</evidence>
<gene>
    <name evidence="5" type="ORF">IQ217_02240</name>
</gene>
<organism evidence="5 6">
    <name type="scientific">Synechocystis salina LEGE 00031</name>
    <dbReference type="NCBI Taxonomy" id="1828736"/>
    <lineage>
        <taxon>Bacteria</taxon>
        <taxon>Bacillati</taxon>
        <taxon>Cyanobacteriota</taxon>
        <taxon>Cyanophyceae</taxon>
        <taxon>Synechococcales</taxon>
        <taxon>Merismopediaceae</taxon>
        <taxon>Synechocystis</taxon>
    </lineage>
</organism>
<feature type="repeat" description="WD" evidence="3">
    <location>
        <begin position="762"/>
        <end position="794"/>
    </location>
</feature>
<feature type="repeat" description="WD" evidence="3">
    <location>
        <begin position="597"/>
        <end position="631"/>
    </location>
</feature>
<dbReference type="PROSITE" id="PS50082">
    <property type="entry name" value="WD_REPEATS_2"/>
    <property type="match status" value="9"/>
</dbReference>
<evidence type="ECO:0000313" key="5">
    <source>
        <dbReference type="EMBL" id="MBE9252690.1"/>
    </source>
</evidence>
<dbReference type="PROSITE" id="PS50294">
    <property type="entry name" value="WD_REPEATS_REGION"/>
    <property type="match status" value="8"/>
</dbReference>
<evidence type="ECO:0000256" key="3">
    <source>
        <dbReference type="PROSITE-ProRule" id="PRU00221"/>
    </source>
</evidence>
<feature type="repeat" description="WD" evidence="3">
    <location>
        <begin position="1041"/>
        <end position="1075"/>
    </location>
</feature>
<feature type="region of interest" description="Disordered" evidence="4">
    <location>
        <begin position="962"/>
        <end position="985"/>
    </location>
</feature>
<evidence type="ECO:0000313" key="6">
    <source>
        <dbReference type="Proteomes" id="UP000658720"/>
    </source>
</evidence>
<feature type="repeat" description="WD" evidence="3">
    <location>
        <begin position="680"/>
        <end position="714"/>
    </location>
</feature>
<keyword evidence="1 3" id="KW-0853">WD repeat</keyword>
<dbReference type="Gene3D" id="3.40.50.300">
    <property type="entry name" value="P-loop containing nucleotide triphosphate hydrolases"/>
    <property type="match status" value="1"/>
</dbReference>
<protein>
    <submittedName>
        <fullName evidence="5">AAA-like domain-containing protein</fullName>
    </submittedName>
</protein>
<accession>A0ABR9VMW7</accession>
<dbReference type="PRINTS" id="PR00320">
    <property type="entry name" value="GPROTEINBRPT"/>
</dbReference>
<feature type="compositionally biased region" description="Polar residues" evidence="4">
    <location>
        <begin position="963"/>
        <end position="985"/>
    </location>
</feature>